<organism evidence="2 5">
    <name type="scientific">Marinomonas gallaica</name>
    <dbReference type="NCBI Taxonomy" id="1806667"/>
    <lineage>
        <taxon>Bacteria</taxon>
        <taxon>Pseudomonadati</taxon>
        <taxon>Pseudomonadota</taxon>
        <taxon>Gammaproteobacteria</taxon>
        <taxon>Oceanospirillales</taxon>
        <taxon>Oceanospirillaceae</taxon>
        <taxon>Marinomonas</taxon>
    </lineage>
</organism>
<dbReference type="OrthoDB" id="5471061at2"/>
<protein>
    <submittedName>
        <fullName evidence="2">Type VI secretion lipoprotein</fullName>
    </submittedName>
</protein>
<dbReference type="Proteomes" id="UP000092871">
    <property type="component" value="Unassembled WGS sequence"/>
</dbReference>
<feature type="chain" id="PRO_5008676904" evidence="1">
    <location>
        <begin position="28"/>
        <end position="168"/>
    </location>
</feature>
<feature type="signal peptide" evidence="1">
    <location>
        <begin position="1"/>
        <end position="27"/>
    </location>
</feature>
<accession>A0A1C3JNX6</accession>
<proteinExistence type="predicted"/>
<dbReference type="PANTHER" id="PTHR37625">
    <property type="entry name" value="OUTER MEMBRANE LIPOPROTEIN-RELATED"/>
    <property type="match status" value="1"/>
</dbReference>
<dbReference type="PANTHER" id="PTHR37625:SF4">
    <property type="entry name" value="OUTER MEMBRANE LIPOPROTEIN"/>
    <property type="match status" value="1"/>
</dbReference>
<keyword evidence="4" id="KW-1185">Reference proteome</keyword>
<evidence type="ECO:0000313" key="2">
    <source>
        <dbReference type="EMBL" id="SBT16780.1"/>
    </source>
</evidence>
<dbReference type="InterPro" id="IPR017734">
    <property type="entry name" value="T6SS_SciN"/>
</dbReference>
<dbReference type="Pfam" id="PF12790">
    <property type="entry name" value="T6SS-SciN"/>
    <property type="match status" value="1"/>
</dbReference>
<dbReference type="RefSeq" id="WP_067032385.1">
    <property type="nucleotide sequence ID" value="NZ_FLRA01000003.1"/>
</dbReference>
<dbReference type="PROSITE" id="PS51257">
    <property type="entry name" value="PROKAR_LIPOPROTEIN"/>
    <property type="match status" value="1"/>
</dbReference>
<keyword evidence="1" id="KW-0732">Signal</keyword>
<dbReference type="NCBIfam" id="TIGR03352">
    <property type="entry name" value="VI_chp_3"/>
    <property type="match status" value="1"/>
</dbReference>
<dbReference type="AlphaFoldDB" id="A0A1C3JNX6"/>
<sequence length="168" mass="19005">MKSRLLKGMVLSCLFLIGCSLNPFSDADENAVTLVFKIKASEDLNPDIQGKPSPIEIRLYQLSSLTEFHQADFFDLFTEKPLASSLLDTRIFIVKPGEEVFVETDLDINTQFIGVVAGYRDLDNAIWHDSIRVRDERGFLLRLIGSHKRMTLQAKASEDQVSLIVEQE</sequence>
<dbReference type="EMBL" id="FLRB01000006">
    <property type="protein sequence ID" value="SBT20496.1"/>
    <property type="molecule type" value="Genomic_DNA"/>
</dbReference>
<evidence type="ECO:0000256" key="1">
    <source>
        <dbReference type="SAM" id="SignalP"/>
    </source>
</evidence>
<dbReference type="Gene3D" id="2.60.40.4150">
    <property type="entry name" value="Type VI secretion system, lipoprotein SciN"/>
    <property type="match status" value="1"/>
</dbReference>
<dbReference type="Proteomes" id="UP000092840">
    <property type="component" value="Unassembled WGS sequence"/>
</dbReference>
<reference evidence="3 4" key="2">
    <citation type="submission" date="2016-06" db="EMBL/GenBank/DDBJ databases">
        <authorList>
            <person name="Rodrigo-Torres L."/>
            <person name="Arahal D.R."/>
        </authorList>
    </citation>
    <scope>NUCLEOTIDE SEQUENCE [LARGE SCALE GENOMIC DNA]</scope>
    <source>
        <strain evidence="3 4">CECT 5116</strain>
    </source>
</reference>
<evidence type="ECO:0000313" key="3">
    <source>
        <dbReference type="EMBL" id="SBT20496.1"/>
    </source>
</evidence>
<reference evidence="2 5" key="1">
    <citation type="submission" date="2016-06" db="EMBL/GenBank/DDBJ databases">
        <authorList>
            <person name="Kjaerup R.B."/>
            <person name="Dalgaard T.S."/>
            <person name="Juul-Madsen H.R."/>
        </authorList>
    </citation>
    <scope>NUCLEOTIDE SEQUENCE [LARGE SCALE GENOMIC DNA]</scope>
    <source>
        <strain evidence="2 5">CECT 5115</strain>
    </source>
</reference>
<dbReference type="EMBL" id="FLRA01000003">
    <property type="protein sequence ID" value="SBT16780.1"/>
    <property type="molecule type" value="Genomic_DNA"/>
</dbReference>
<keyword evidence="2" id="KW-0449">Lipoprotein</keyword>
<evidence type="ECO:0000313" key="4">
    <source>
        <dbReference type="Proteomes" id="UP000092840"/>
    </source>
</evidence>
<dbReference type="InterPro" id="IPR038706">
    <property type="entry name" value="Type_VI_SciN-like_sf"/>
</dbReference>
<name>A0A1C3JNX6_9GAMM</name>
<gene>
    <name evidence="2" type="ORF">MGA5115_00864</name>
    <name evidence="3" type="ORF">MGA5116_01082</name>
</gene>
<evidence type="ECO:0000313" key="5">
    <source>
        <dbReference type="Proteomes" id="UP000092871"/>
    </source>
</evidence>